<name>A0A371INE1_9FIRM</name>
<dbReference type="RefSeq" id="WP_068914139.1">
    <property type="nucleotide sequence ID" value="NZ_MBEW02000003.1"/>
</dbReference>
<evidence type="ECO:0000313" key="2">
    <source>
        <dbReference type="EMBL" id="RDY21960.1"/>
    </source>
</evidence>
<evidence type="ECO:0000256" key="1">
    <source>
        <dbReference type="SAM" id="Phobius"/>
    </source>
</evidence>
<proteinExistence type="predicted"/>
<organism evidence="2 3">
    <name type="scientific">Criibacterium bergeronii</name>
    <dbReference type="NCBI Taxonomy" id="1871336"/>
    <lineage>
        <taxon>Bacteria</taxon>
        <taxon>Bacillati</taxon>
        <taxon>Bacillota</taxon>
        <taxon>Clostridia</taxon>
        <taxon>Peptostreptococcales</taxon>
        <taxon>Filifactoraceae</taxon>
        <taxon>Criibacterium</taxon>
    </lineage>
</organism>
<keyword evidence="3" id="KW-1185">Reference proteome</keyword>
<dbReference type="EMBL" id="MBEW02000003">
    <property type="protein sequence ID" value="RDY21960.1"/>
    <property type="molecule type" value="Genomic_DNA"/>
</dbReference>
<sequence length="112" mass="13255">MKKGYILIDIVIAFSCLLILSVPIFKTFNLINNNSQAVVEKDEIYKIMTFASEKIKTANTFSDLETYYKKDGYDIKIQIDKNFDELTYKYKVIISKNDKIKQTFFMYKVYKN</sequence>
<dbReference type="STRING" id="1871336.BBG48_06935"/>
<accession>A0A371INE1</accession>
<evidence type="ECO:0000313" key="3">
    <source>
        <dbReference type="Proteomes" id="UP000093352"/>
    </source>
</evidence>
<protein>
    <recommendedName>
        <fullName evidence="4">Type II secretion system protein</fullName>
    </recommendedName>
</protein>
<comment type="caution">
    <text evidence="2">The sequence shown here is derived from an EMBL/GenBank/DDBJ whole genome shotgun (WGS) entry which is preliminary data.</text>
</comment>
<keyword evidence="1" id="KW-0472">Membrane</keyword>
<gene>
    <name evidence="2" type="ORF">BBG48_002490</name>
</gene>
<keyword evidence="1" id="KW-0812">Transmembrane</keyword>
<dbReference type="AlphaFoldDB" id="A0A371INE1"/>
<feature type="transmembrane region" description="Helical" evidence="1">
    <location>
        <begin position="6"/>
        <end position="25"/>
    </location>
</feature>
<keyword evidence="1" id="KW-1133">Transmembrane helix</keyword>
<dbReference type="Proteomes" id="UP000093352">
    <property type="component" value="Unassembled WGS sequence"/>
</dbReference>
<reference evidence="2 3" key="1">
    <citation type="journal article" date="2016" name="Genome Announc.">
        <title>Draft Genome Sequence of Criibacterium bergeronii gen. nov., sp. nov., Strain CCRI-22567T, Isolated from a Vaginal Sample from a Woman with Bacterial Vaginosis.</title>
        <authorList>
            <person name="Maheux A.F."/>
            <person name="Berube E."/>
            <person name="Boudreau D.K."/>
            <person name="Raymond F."/>
            <person name="Corbeil J."/>
            <person name="Roy P.H."/>
            <person name="Boissinot M."/>
            <person name="Omar R.F."/>
        </authorList>
    </citation>
    <scope>NUCLEOTIDE SEQUENCE [LARGE SCALE GENOMIC DNA]</scope>
    <source>
        <strain evidence="2 3">CCRI-22567</strain>
    </source>
</reference>
<evidence type="ECO:0008006" key="4">
    <source>
        <dbReference type="Google" id="ProtNLM"/>
    </source>
</evidence>